<evidence type="ECO:0000313" key="5">
    <source>
        <dbReference type="Proteomes" id="UP000507470"/>
    </source>
</evidence>
<dbReference type="Proteomes" id="UP000507470">
    <property type="component" value="Unassembled WGS sequence"/>
</dbReference>
<feature type="domain" description="Tyrosine specific protein phosphatases" evidence="3">
    <location>
        <begin position="414"/>
        <end position="488"/>
    </location>
</feature>
<keyword evidence="1" id="KW-1133">Transmembrane helix</keyword>
<feature type="domain" description="Tyrosine-protein phosphatase" evidence="2">
    <location>
        <begin position="325"/>
        <end position="483"/>
    </location>
</feature>
<dbReference type="PROSITE" id="PS00383">
    <property type="entry name" value="TYR_PHOSPHATASE_1"/>
    <property type="match status" value="1"/>
</dbReference>
<dbReference type="GO" id="GO:0004725">
    <property type="term" value="F:protein tyrosine phosphatase activity"/>
    <property type="evidence" value="ECO:0007669"/>
    <property type="project" value="UniProtKB-EC"/>
</dbReference>
<dbReference type="InterPro" id="IPR050348">
    <property type="entry name" value="Protein-Tyr_Phosphatase"/>
</dbReference>
<evidence type="ECO:0000259" key="2">
    <source>
        <dbReference type="PROSITE" id="PS50055"/>
    </source>
</evidence>
<keyword evidence="4" id="KW-0378">Hydrolase</keyword>
<dbReference type="PANTHER" id="PTHR19134">
    <property type="entry name" value="RECEPTOR-TYPE TYROSINE-PROTEIN PHOSPHATASE"/>
    <property type="match status" value="1"/>
</dbReference>
<evidence type="ECO:0000259" key="3">
    <source>
        <dbReference type="PROSITE" id="PS50056"/>
    </source>
</evidence>
<protein>
    <submittedName>
        <fullName evidence="4">PTPRK</fullName>
        <ecNumber evidence="4">3.1.3.48</ecNumber>
    </submittedName>
</protein>
<dbReference type="InterPro" id="IPR003595">
    <property type="entry name" value="Tyr_Pase_cat"/>
</dbReference>
<dbReference type="PANTHER" id="PTHR19134:SF449">
    <property type="entry name" value="TYROSINE-PROTEIN PHOSPHATASE 1"/>
    <property type="match status" value="1"/>
</dbReference>
<dbReference type="CDD" id="cd00047">
    <property type="entry name" value="PTPc"/>
    <property type="match status" value="1"/>
</dbReference>
<dbReference type="Gene3D" id="2.170.300.10">
    <property type="entry name" value="Tie2 ligand-binding domain superfamily"/>
    <property type="match status" value="1"/>
</dbReference>
<accession>A0A6J8EN60</accession>
<dbReference type="InterPro" id="IPR016130">
    <property type="entry name" value="Tyr_Pase_AS"/>
</dbReference>
<keyword evidence="5" id="KW-1185">Reference proteome</keyword>
<keyword evidence="1" id="KW-0812">Transmembrane</keyword>
<dbReference type="EMBL" id="CACVKT020009379">
    <property type="protein sequence ID" value="CAC5421817.1"/>
    <property type="molecule type" value="Genomic_DNA"/>
</dbReference>
<dbReference type="SUPFAM" id="SSF52799">
    <property type="entry name" value="(Phosphotyrosine protein) phosphatases II"/>
    <property type="match status" value="2"/>
</dbReference>
<dbReference type="InterPro" id="IPR008979">
    <property type="entry name" value="Galactose-bd-like_sf"/>
</dbReference>
<dbReference type="AlphaFoldDB" id="A0A6J8EN60"/>
<dbReference type="Gene3D" id="2.60.120.260">
    <property type="entry name" value="Galactose-binding domain-like"/>
    <property type="match status" value="1"/>
</dbReference>
<dbReference type="EC" id="3.1.3.48" evidence="4"/>
<proteinExistence type="predicted"/>
<dbReference type="SUPFAM" id="SSF49785">
    <property type="entry name" value="Galactose-binding domain-like"/>
    <property type="match status" value="1"/>
</dbReference>
<reference evidence="4 5" key="1">
    <citation type="submission" date="2020-06" db="EMBL/GenBank/DDBJ databases">
        <authorList>
            <person name="Li R."/>
            <person name="Bekaert M."/>
        </authorList>
    </citation>
    <scope>NUCLEOTIDE SEQUENCE [LARGE SCALE GENOMIC DNA]</scope>
    <source>
        <strain evidence="5">wild</strain>
    </source>
</reference>
<dbReference type="PROSITE" id="PS50056">
    <property type="entry name" value="TYR_PHOSPHATASE_2"/>
    <property type="match status" value="2"/>
</dbReference>
<feature type="transmembrane region" description="Helical" evidence="1">
    <location>
        <begin position="310"/>
        <end position="332"/>
    </location>
</feature>
<dbReference type="SMART" id="SM00404">
    <property type="entry name" value="PTPc_motif"/>
    <property type="match status" value="2"/>
</dbReference>
<keyword evidence="1" id="KW-0472">Membrane</keyword>
<dbReference type="Pfam" id="PF00102">
    <property type="entry name" value="Y_phosphatase"/>
    <property type="match status" value="2"/>
</dbReference>
<feature type="domain" description="Tyrosine specific protein phosphatases" evidence="3">
    <location>
        <begin position="567"/>
        <end position="641"/>
    </location>
</feature>
<evidence type="ECO:0000256" key="1">
    <source>
        <dbReference type="SAM" id="Phobius"/>
    </source>
</evidence>
<dbReference type="PROSITE" id="PS50055">
    <property type="entry name" value="TYR_PHOSPHATASE_PTP"/>
    <property type="match status" value="2"/>
</dbReference>
<organism evidence="4 5">
    <name type="scientific">Mytilus coruscus</name>
    <name type="common">Sea mussel</name>
    <dbReference type="NCBI Taxonomy" id="42192"/>
    <lineage>
        <taxon>Eukaryota</taxon>
        <taxon>Metazoa</taxon>
        <taxon>Spiralia</taxon>
        <taxon>Lophotrochozoa</taxon>
        <taxon>Mollusca</taxon>
        <taxon>Bivalvia</taxon>
        <taxon>Autobranchia</taxon>
        <taxon>Pteriomorphia</taxon>
        <taxon>Mytilida</taxon>
        <taxon>Mytiloidea</taxon>
        <taxon>Mytilidae</taxon>
        <taxon>Mytilinae</taxon>
        <taxon>Mytilus</taxon>
    </lineage>
</organism>
<evidence type="ECO:0000313" key="4">
    <source>
        <dbReference type="EMBL" id="CAC5421817.1"/>
    </source>
</evidence>
<name>A0A6J8EN60_MYTCO</name>
<sequence>MIAVNLAQHGTASQKTTYSHNGIAYGANLAVQGPANNNWEDGCSSTKVDTTPWWGADLDSHRCKVLNNGLNVVCVVVSLGGDYNGVYEFADGLGLSSQLYCKFPVSLSTSTFYEDGLGLFLRQNCKYHVGSSFELNEDALGLFPRPNYRNPIVGIHKVVCSNTTGSWADGTMLYNAEYVNEDIDVFAICKYIIYIPPILSENTKIDICEIEIGACAVGKFGGECLRDCSSNCLPSPCDHVTGQCKAGCKKGWKGFNCTEACEAWHFGTNCNKMCNCKEKPCNIFTGECADGDCQRGWKDNQESPSGSGPAIGGGISGVIIVIVIVVLAVIFYRRRSASPQDTYLNDSESLKRSEGNTYFSPKKNTLRDFWHMIWQEKVCKIVMVTKLEEERRQERKIHHFHFTQWPDHGVPDSIKLVKFYRKVRCEKHDTSGPMVVHCSAGVGRTGTFIAVDALYEHGKKVGYVDIMEYVQMMRKDRMNMIQTHRLRTLRPSYSSDQFTAASSKENKSKNSTTVLAHDRYRPYLMSYGKTRSDYINTVIIPKNKEQIPINVFTADDWTISNAPPSPEYMLDLLQRVQNCWETEKVPITVVCSDGCSKSGLFVALRLVLEKMQKDEEIDIFQVVREIQTRRPEFLAEFDQYEYCYKCIKELLDGDSRDSLYANI</sequence>
<dbReference type="Gene3D" id="3.90.190.10">
    <property type="entry name" value="Protein tyrosine phosphatase superfamily"/>
    <property type="match status" value="3"/>
</dbReference>
<dbReference type="SMART" id="SM00194">
    <property type="entry name" value="PTPc"/>
    <property type="match status" value="1"/>
</dbReference>
<dbReference type="InterPro" id="IPR029021">
    <property type="entry name" value="Prot-tyrosine_phosphatase-like"/>
</dbReference>
<gene>
    <name evidence="4" type="ORF">MCOR_53902</name>
</gene>
<feature type="domain" description="Tyrosine-protein phosphatase" evidence="2">
    <location>
        <begin position="552"/>
        <end position="650"/>
    </location>
</feature>
<dbReference type="InterPro" id="IPR000387">
    <property type="entry name" value="Tyr_Pase_dom"/>
</dbReference>
<dbReference type="InterPro" id="IPR000242">
    <property type="entry name" value="PTP_cat"/>
</dbReference>
<dbReference type="OrthoDB" id="6277409at2759"/>